<dbReference type="EMBL" id="JAARWN010000011">
    <property type="protein sequence ID" value="MBC1936927.1"/>
    <property type="molecule type" value="Genomic_DNA"/>
</dbReference>
<comment type="caution">
    <text evidence="1">The sequence shown here is derived from an EMBL/GenBank/DDBJ whole genome shotgun (WGS) entry which is preliminary data.</text>
</comment>
<name>A0A7X0Y4M6_9LIST</name>
<dbReference type="RefSeq" id="WP_159101146.1">
    <property type="nucleotide sequence ID" value="NZ_JAARRE010000008.1"/>
</dbReference>
<sequence>MTRKKTPHTIPPTLDRITVVSEADILQKLRESQADVQQGATMSSATGWAQFDFNNELN</sequence>
<proteinExistence type="predicted"/>
<dbReference type="AlphaFoldDB" id="A0A7X0Y4M6"/>
<accession>A0A7X0Y4M6</accession>
<reference evidence="1 2" key="1">
    <citation type="submission" date="2020-03" db="EMBL/GenBank/DDBJ databases">
        <title>Soil Listeria distribution.</title>
        <authorList>
            <person name="Liao J."/>
            <person name="Wiedmann M."/>
        </authorList>
    </citation>
    <scope>NUCLEOTIDE SEQUENCE [LARGE SCALE GENOMIC DNA]</scope>
    <source>
        <strain evidence="1 2">FSL L7-0741</strain>
    </source>
</reference>
<evidence type="ECO:0000313" key="1">
    <source>
        <dbReference type="EMBL" id="MBC1936927.1"/>
    </source>
</evidence>
<dbReference type="Proteomes" id="UP000535908">
    <property type="component" value="Unassembled WGS sequence"/>
</dbReference>
<evidence type="ECO:0000313" key="2">
    <source>
        <dbReference type="Proteomes" id="UP000535908"/>
    </source>
</evidence>
<gene>
    <name evidence="1" type="ORF">HCA69_11150</name>
</gene>
<protein>
    <submittedName>
        <fullName evidence="1">Uncharacterized protein</fullName>
    </submittedName>
</protein>
<organism evidence="1 2">
    <name type="scientific">Listeria grandensis</name>
    <dbReference type="NCBI Taxonomy" id="1494963"/>
    <lineage>
        <taxon>Bacteria</taxon>
        <taxon>Bacillati</taxon>
        <taxon>Bacillota</taxon>
        <taxon>Bacilli</taxon>
        <taxon>Bacillales</taxon>
        <taxon>Listeriaceae</taxon>
        <taxon>Listeria</taxon>
    </lineage>
</organism>